<name>A0A846Y2D1_9NOCA</name>
<dbReference type="AlphaFoldDB" id="A0A846Y2D1"/>
<gene>
    <name evidence="1" type="ORF">HGA08_18090</name>
</gene>
<comment type="caution">
    <text evidence="1">The sequence shown here is derived from an EMBL/GenBank/DDBJ whole genome shotgun (WGS) entry which is preliminary data.</text>
</comment>
<organism evidence="1 2">
    <name type="scientific">Nocardia vermiculata</name>
    <dbReference type="NCBI Taxonomy" id="257274"/>
    <lineage>
        <taxon>Bacteria</taxon>
        <taxon>Bacillati</taxon>
        <taxon>Actinomycetota</taxon>
        <taxon>Actinomycetes</taxon>
        <taxon>Mycobacteriales</taxon>
        <taxon>Nocardiaceae</taxon>
        <taxon>Nocardia</taxon>
    </lineage>
</organism>
<evidence type="ECO:0000313" key="2">
    <source>
        <dbReference type="Proteomes" id="UP000565711"/>
    </source>
</evidence>
<dbReference type="EMBL" id="JAAXOP010000010">
    <property type="protein sequence ID" value="NKY52130.1"/>
    <property type="molecule type" value="Genomic_DNA"/>
</dbReference>
<protein>
    <submittedName>
        <fullName evidence="1">Uncharacterized protein</fullName>
    </submittedName>
</protein>
<evidence type="ECO:0000313" key="1">
    <source>
        <dbReference type="EMBL" id="NKY52130.1"/>
    </source>
</evidence>
<dbReference type="Proteomes" id="UP000565711">
    <property type="component" value="Unassembled WGS sequence"/>
</dbReference>
<sequence>MDSALSTIEQQVADHRREAAQQRTAEAELRLAASLCELARACLSTKGEPSGETSGSDRDRAPAALEPAQEAALIRLRWLTAGHVTAQFAGQVTEALRLFEQAARTIGHRELATATIRQACDAYHQVAQNYPMAAGVCADGLSKCGVWLCRLDPESAIAASAEAVRIRAGLFAGNPDQAGRYLASLNMLLRTLMIGRSRKPALAMYRERYSAWTTPEMTTRLRETPIEELEFTSKTMAALVKLDCPTLERAGYLTQQQILYQTSGDLTTIEEINWKLGLVGLKPLAAGALADPPSKPVEIATSYGALAVRCASADGVARVRAAVLEAYAAAGATPVDSSGFAGVGEAHWHMPDPVVNTDPELGDDVVLVHRSGGSWVSVTSLFWELTPTGRNPLALALSRQWPVVAVNTIENLSYELCWYADGAARQYAALGRPAGQEPLETPLAPLDFATLADYGADYASETQVRAAFGNSAMFAKLTDLPGSGIRQAAQARALADYGDQVVFFRKEAGNS</sequence>
<accession>A0A846Y2D1</accession>
<proteinExistence type="predicted"/>
<keyword evidence="2" id="KW-1185">Reference proteome</keyword>
<reference evidence="1 2" key="1">
    <citation type="submission" date="2020-04" db="EMBL/GenBank/DDBJ databases">
        <title>MicrobeNet Type strains.</title>
        <authorList>
            <person name="Nicholson A.C."/>
        </authorList>
    </citation>
    <scope>NUCLEOTIDE SEQUENCE [LARGE SCALE GENOMIC DNA]</scope>
    <source>
        <strain evidence="1 2">JCM 12354</strain>
    </source>
</reference>